<dbReference type="OrthoDB" id="5465269at2"/>
<reference evidence="2 3" key="1">
    <citation type="submission" date="2017-02" db="EMBL/GenBank/DDBJ databases">
        <authorList>
            <person name="Peterson S.W."/>
        </authorList>
    </citation>
    <scope>NUCLEOTIDE SEQUENCE [LARGE SCALE GENOMIC DNA]</scope>
    <source>
        <strain evidence="2 3">DSM 16080</strain>
    </source>
</reference>
<feature type="compositionally biased region" description="Basic residues" evidence="1">
    <location>
        <begin position="46"/>
        <end position="56"/>
    </location>
</feature>
<name>A0A1T4WBF5_9BACT</name>
<dbReference type="AlphaFoldDB" id="A0A1T4WBF5"/>
<dbReference type="EMBL" id="FUYC01000002">
    <property type="protein sequence ID" value="SKA74378.1"/>
    <property type="molecule type" value="Genomic_DNA"/>
</dbReference>
<proteinExistence type="predicted"/>
<keyword evidence="3" id="KW-1185">Reference proteome</keyword>
<sequence>MHQSSNPTRPTMRNAGLPFSGLGHDLNALRGPASCLRLCPASPGKQPRRWPPRPKRVPSVPGYERLVALGREIRGR</sequence>
<evidence type="ECO:0000313" key="2">
    <source>
        <dbReference type="EMBL" id="SKA74378.1"/>
    </source>
</evidence>
<protein>
    <submittedName>
        <fullName evidence="2">Uncharacterized protein</fullName>
    </submittedName>
</protein>
<feature type="region of interest" description="Disordered" evidence="1">
    <location>
        <begin position="40"/>
        <end position="60"/>
    </location>
</feature>
<evidence type="ECO:0000313" key="3">
    <source>
        <dbReference type="Proteomes" id="UP000190027"/>
    </source>
</evidence>
<dbReference type="Proteomes" id="UP000190027">
    <property type="component" value="Unassembled WGS sequence"/>
</dbReference>
<accession>A0A1T4WBF5</accession>
<evidence type="ECO:0000256" key="1">
    <source>
        <dbReference type="SAM" id="MobiDB-lite"/>
    </source>
</evidence>
<dbReference type="STRING" id="1121449.SAMN02745704_00651"/>
<organism evidence="2 3">
    <name type="scientific">Paucidesulfovibrio gracilis DSM 16080</name>
    <dbReference type="NCBI Taxonomy" id="1121449"/>
    <lineage>
        <taxon>Bacteria</taxon>
        <taxon>Pseudomonadati</taxon>
        <taxon>Thermodesulfobacteriota</taxon>
        <taxon>Desulfovibrionia</taxon>
        <taxon>Desulfovibrionales</taxon>
        <taxon>Desulfovibrionaceae</taxon>
        <taxon>Paucidesulfovibrio</taxon>
    </lineage>
</organism>
<dbReference type="RefSeq" id="WP_078716218.1">
    <property type="nucleotide sequence ID" value="NZ_FUYC01000002.1"/>
</dbReference>
<gene>
    <name evidence="2" type="ORF">SAMN02745704_00651</name>
</gene>